<protein>
    <submittedName>
        <fullName evidence="3">Putative integrase</fullName>
    </submittedName>
</protein>
<dbReference type="GO" id="GO:0003677">
    <property type="term" value="F:DNA binding"/>
    <property type="evidence" value="ECO:0007669"/>
    <property type="project" value="InterPro"/>
</dbReference>
<dbReference type="SMART" id="SM00857">
    <property type="entry name" value="Resolvase"/>
    <property type="match status" value="1"/>
</dbReference>
<dbReference type="InterPro" id="IPR050639">
    <property type="entry name" value="SSR_resolvase"/>
</dbReference>
<dbReference type="InterPro" id="IPR036162">
    <property type="entry name" value="Resolvase-like_N_sf"/>
</dbReference>
<dbReference type="PANTHER" id="PTHR30461">
    <property type="entry name" value="DNA-INVERTASE FROM LAMBDOID PROPHAGE"/>
    <property type="match status" value="1"/>
</dbReference>
<dbReference type="Pfam" id="PF07508">
    <property type="entry name" value="Recombinase"/>
    <property type="match status" value="1"/>
</dbReference>
<dbReference type="Proteomes" id="UP000007887">
    <property type="component" value="Chromosome"/>
</dbReference>
<reference evidence="3 4" key="1">
    <citation type="submission" date="2011-10" db="EMBL/GenBank/DDBJ databases">
        <title>Whole genome sequence of Selenomonas ruminantium subsp. lactilytica TAM6421.</title>
        <authorList>
            <person name="Oguchi A."/>
            <person name="Ankai A."/>
            <person name="Kaneko J."/>
            <person name="Yamada-Narita S."/>
            <person name="Fukui S."/>
            <person name="Takahashi M."/>
            <person name="Onodera T."/>
            <person name="Kojima S."/>
            <person name="Fushimi T."/>
            <person name="Abe N."/>
            <person name="Kamio Y."/>
            <person name="Yamazaki S."/>
            <person name="Fujita N."/>
        </authorList>
    </citation>
    <scope>NUCLEOTIDE SEQUENCE [LARGE SCALE GENOMIC DNA]</scope>
    <source>
        <strain evidence="4">NBRC 103574 / TAM6421</strain>
    </source>
</reference>
<dbReference type="GO" id="GO:0000150">
    <property type="term" value="F:DNA strand exchange activity"/>
    <property type="evidence" value="ECO:0007669"/>
    <property type="project" value="InterPro"/>
</dbReference>
<proteinExistence type="predicted"/>
<dbReference type="eggNOG" id="COG1961">
    <property type="taxonomic scope" value="Bacteria"/>
</dbReference>
<organism evidence="3 4">
    <name type="scientific">Selenomonas ruminantium subsp. lactilytica (strain NBRC 103574 / TAM6421)</name>
    <dbReference type="NCBI Taxonomy" id="927704"/>
    <lineage>
        <taxon>Bacteria</taxon>
        <taxon>Bacillati</taxon>
        <taxon>Bacillota</taxon>
        <taxon>Negativicutes</taxon>
        <taxon>Selenomonadales</taxon>
        <taxon>Selenomonadaceae</taxon>
        <taxon>Selenomonas</taxon>
    </lineage>
</organism>
<dbReference type="InterPro" id="IPR011109">
    <property type="entry name" value="DNA_bind_recombinase_dom"/>
</dbReference>
<dbReference type="CDD" id="cd00338">
    <property type="entry name" value="Ser_Recombinase"/>
    <property type="match status" value="1"/>
</dbReference>
<evidence type="ECO:0000313" key="4">
    <source>
        <dbReference type="Proteomes" id="UP000007887"/>
    </source>
</evidence>
<evidence type="ECO:0000259" key="2">
    <source>
        <dbReference type="PROSITE" id="PS51737"/>
    </source>
</evidence>
<dbReference type="PATRIC" id="fig|927704.6.peg.1929"/>
<dbReference type="PANTHER" id="PTHR30461:SF23">
    <property type="entry name" value="DNA RECOMBINASE-RELATED"/>
    <property type="match status" value="1"/>
</dbReference>
<dbReference type="KEGG" id="sri:SELR_18550"/>
<dbReference type="PROSITE" id="PS51737">
    <property type="entry name" value="RECOMBINASE_DNA_BIND"/>
    <property type="match status" value="1"/>
</dbReference>
<dbReference type="InterPro" id="IPR025827">
    <property type="entry name" value="Zn_ribbon_recom_dom"/>
</dbReference>
<gene>
    <name evidence="3" type="primary">int</name>
    <name evidence="3" type="ordered locus">SELR_18550</name>
</gene>
<dbReference type="RefSeq" id="WP_014424994.1">
    <property type="nucleotide sequence ID" value="NC_017068.1"/>
</dbReference>
<dbReference type="PROSITE" id="PS51736">
    <property type="entry name" value="RECOMBINASES_3"/>
    <property type="match status" value="1"/>
</dbReference>
<evidence type="ECO:0000259" key="1">
    <source>
        <dbReference type="PROSITE" id="PS51736"/>
    </source>
</evidence>
<dbReference type="InterPro" id="IPR038109">
    <property type="entry name" value="DNA_bind_recomb_sf"/>
</dbReference>
<sequence>MNAVIYARYSSDNQREESIDAQLRFCHRHCDEKGYNVIHEYIDEAFSATNDNRPAYQQMLKDAAKGGFDVVVFHKVNRNARNEYDYYMNKMKLMRAGVSIEYAGQAFDTQTPEGQLMENQLVGMAAYFSRNLAKEVKKGQNENALKCVHNGGIPPLGYDVDPVTHKYIINEKEAVIVRYLFSAYATGTKYPDIIAECERRGYRTKRGNKFGNNSLHDLFRNKKYIGTYTYGKTRGGHNMPRNSHVEADDMVEIPNGMPAIIDMETWQATQDRIYQRIKKNGAFHSDVNYLLSGLVVCGKCGKSVTGTFYRRAQKDGSKRLHAYYRCEHCNAKQIPKDKLEEYVIKAVKANIRNKRKVEQIVTSINSELKRQNKSIAVEVHNIDSELKSIDKANDNLLGFIEQGQVSEIIATRLKKNAERSAILRARLTELKKQEQNALDVDSVREVLQAWQAVKDEKGLSAMIHSFVSRVVLYEDKVDIDMFIGMDGVHYHTDRLLSSTPISSKKA</sequence>
<dbReference type="EMBL" id="AP012292">
    <property type="protein sequence ID" value="BAL83563.1"/>
    <property type="molecule type" value="Genomic_DNA"/>
</dbReference>
<dbReference type="SUPFAM" id="SSF53041">
    <property type="entry name" value="Resolvase-like"/>
    <property type="match status" value="1"/>
</dbReference>
<feature type="domain" description="Resolvase/invertase-type recombinase catalytic" evidence="1">
    <location>
        <begin position="2"/>
        <end position="151"/>
    </location>
</feature>
<dbReference type="Gene3D" id="3.90.1750.20">
    <property type="entry name" value="Putative Large Serine Recombinase, Chain B, Domain 2"/>
    <property type="match status" value="1"/>
</dbReference>
<name>I0GS26_SELRL</name>
<feature type="domain" description="Recombinase" evidence="2">
    <location>
        <begin position="155"/>
        <end position="280"/>
    </location>
</feature>
<dbReference type="Pfam" id="PF13408">
    <property type="entry name" value="Zn_ribbon_recom"/>
    <property type="match status" value="1"/>
</dbReference>
<dbReference type="Pfam" id="PF00239">
    <property type="entry name" value="Resolvase"/>
    <property type="match status" value="1"/>
</dbReference>
<dbReference type="OrthoDB" id="1628005at2"/>
<accession>I0GS26</accession>
<dbReference type="AlphaFoldDB" id="I0GS26"/>
<dbReference type="InterPro" id="IPR006119">
    <property type="entry name" value="Resolv_N"/>
</dbReference>
<evidence type="ECO:0000313" key="3">
    <source>
        <dbReference type="EMBL" id="BAL83563.1"/>
    </source>
</evidence>
<dbReference type="HOGENOM" id="CLU_010686_18_11_9"/>
<dbReference type="Gene3D" id="3.40.50.1390">
    <property type="entry name" value="Resolvase, N-terminal catalytic domain"/>
    <property type="match status" value="1"/>
</dbReference>